<name>A0A0A2VZ60_BEABA</name>
<dbReference type="OrthoDB" id="5412996at2759"/>
<accession>A0A0A2VZ60</accession>
<gene>
    <name evidence="1" type="ORF">BBAD15_g2623</name>
</gene>
<sequence length="132" mass="14849">MRFYIISAGSSSPAPIITTTHGALRNLCITNHTIQLQRLTAITYQMWMQGDDVAWEESDRIEREWRESLLEPSTQLAIGNFVAKHRQGVPQEIGPLKAGAFNALFRLTYLDGGSAVIRFAKPGRTMFPEEKI</sequence>
<evidence type="ECO:0000313" key="2">
    <source>
        <dbReference type="Proteomes" id="UP000030106"/>
    </source>
</evidence>
<dbReference type="EMBL" id="ANFO01000190">
    <property type="protein sequence ID" value="KGQ11642.1"/>
    <property type="molecule type" value="Genomic_DNA"/>
</dbReference>
<protein>
    <recommendedName>
        <fullName evidence="3">Aminoglycoside phosphotransferase domain-containing protein</fullName>
    </recommendedName>
</protein>
<dbReference type="STRING" id="1245745.A0A0A2VZ60"/>
<dbReference type="AlphaFoldDB" id="A0A0A2VZ60"/>
<comment type="caution">
    <text evidence="1">The sequence shown here is derived from an EMBL/GenBank/DDBJ whole genome shotgun (WGS) entry which is preliminary data.</text>
</comment>
<dbReference type="Proteomes" id="UP000030106">
    <property type="component" value="Unassembled WGS sequence"/>
</dbReference>
<proteinExistence type="predicted"/>
<evidence type="ECO:0008006" key="3">
    <source>
        <dbReference type="Google" id="ProtNLM"/>
    </source>
</evidence>
<reference evidence="1 2" key="1">
    <citation type="submission" date="2012-10" db="EMBL/GenBank/DDBJ databases">
        <title>Genome sequencing and analysis of entomopathogenic fungi Beauveria bassiana D1-5.</title>
        <authorList>
            <person name="Li Q."/>
            <person name="Wang L."/>
            <person name="Zhang Z."/>
            <person name="Wang Q."/>
            <person name="Ren J."/>
            <person name="Wang M."/>
            <person name="Xu W."/>
            <person name="Wang J."/>
            <person name="Lu Y."/>
            <person name="Du Q."/>
            <person name="Sun Z."/>
        </authorList>
    </citation>
    <scope>NUCLEOTIDE SEQUENCE [LARGE SCALE GENOMIC DNA]</scope>
    <source>
        <strain evidence="1 2">D1-5</strain>
    </source>
</reference>
<organism evidence="1 2">
    <name type="scientific">Beauveria bassiana D1-5</name>
    <dbReference type="NCBI Taxonomy" id="1245745"/>
    <lineage>
        <taxon>Eukaryota</taxon>
        <taxon>Fungi</taxon>
        <taxon>Dikarya</taxon>
        <taxon>Ascomycota</taxon>
        <taxon>Pezizomycotina</taxon>
        <taxon>Sordariomycetes</taxon>
        <taxon>Hypocreomycetidae</taxon>
        <taxon>Hypocreales</taxon>
        <taxon>Cordycipitaceae</taxon>
        <taxon>Beauveria</taxon>
    </lineage>
</organism>
<dbReference type="HOGENOM" id="CLU_1916701_0_0_1"/>
<evidence type="ECO:0000313" key="1">
    <source>
        <dbReference type="EMBL" id="KGQ11642.1"/>
    </source>
</evidence>